<dbReference type="Proteomes" id="UP000019918">
    <property type="component" value="Unassembled WGS sequence"/>
</dbReference>
<evidence type="ECO:0000313" key="2">
    <source>
        <dbReference type="Proteomes" id="UP000019918"/>
    </source>
</evidence>
<proteinExistence type="predicted"/>
<comment type="caution">
    <text evidence="1">The sequence shown here is derived from an EMBL/GenBank/DDBJ whole genome shotgun (WGS) entry which is preliminary data.</text>
</comment>
<protein>
    <submittedName>
        <fullName evidence="1">Uncharacterized protein</fullName>
    </submittedName>
</protein>
<reference evidence="1 2" key="1">
    <citation type="submission" date="2014-02" db="EMBL/GenBank/DDBJ databases">
        <title>Draft genome of Erwinia mallotivora strain BT-MARDI, a papaya dieback pathogen.</title>
        <authorList>
            <person name="Redzuan R."/>
            <person name="Abu Bakar N."/>
            <person name="Badrun R."/>
            <person name="Mohd Raih M.F."/>
            <person name="Rozano L."/>
            <person name="Mat Amin N."/>
        </authorList>
    </citation>
    <scope>NUCLEOTIDE SEQUENCE [LARGE SCALE GENOMIC DNA]</scope>
    <source>
        <strain evidence="1 2">BT-MARDI</strain>
    </source>
</reference>
<keyword evidence="2" id="KW-1185">Reference proteome</keyword>
<gene>
    <name evidence="1" type="ORF">BG55_00610</name>
</gene>
<organism evidence="1 2">
    <name type="scientific">Erwinia mallotivora</name>
    <dbReference type="NCBI Taxonomy" id="69222"/>
    <lineage>
        <taxon>Bacteria</taxon>
        <taxon>Pseudomonadati</taxon>
        <taxon>Pseudomonadota</taxon>
        <taxon>Gammaproteobacteria</taxon>
        <taxon>Enterobacterales</taxon>
        <taxon>Erwiniaceae</taxon>
        <taxon>Erwinia</taxon>
    </lineage>
</organism>
<dbReference type="AlphaFoldDB" id="A0A014M658"/>
<sequence>MTCSLNRFLHQASFATGYWCYDRHRSVRLVICFDLAIDQIAQSGLSSLKVIYYSAQLFRT</sequence>
<accession>A0A014M658</accession>
<evidence type="ECO:0000313" key="1">
    <source>
        <dbReference type="EMBL" id="EXU77246.1"/>
    </source>
</evidence>
<name>A0A014M658_9GAMM</name>
<dbReference type="EMBL" id="JFHN01000013">
    <property type="protein sequence ID" value="EXU77246.1"/>
    <property type="molecule type" value="Genomic_DNA"/>
</dbReference>